<sequence>MMSLDNDFLTIDSSTEGWDEEGSMLAAMARLSGRPPPPTIPKALASERTLASVFADPRFADGKAEVVYKYDFGDGWYHEITLLGKAEGDFARKQIGKGVPVEELREWYTTHCCNGDREGLNPWKWDIFEVNQRLATLHC</sequence>
<evidence type="ECO:0000313" key="1">
    <source>
        <dbReference type="EMBL" id="KKY20521.1"/>
    </source>
</evidence>
<organism evidence="1 2">
    <name type="scientific">Diplodia seriata</name>
    <dbReference type="NCBI Taxonomy" id="420778"/>
    <lineage>
        <taxon>Eukaryota</taxon>
        <taxon>Fungi</taxon>
        <taxon>Dikarya</taxon>
        <taxon>Ascomycota</taxon>
        <taxon>Pezizomycotina</taxon>
        <taxon>Dothideomycetes</taxon>
        <taxon>Dothideomycetes incertae sedis</taxon>
        <taxon>Botryosphaeriales</taxon>
        <taxon>Botryosphaeriaceae</taxon>
        <taxon>Diplodia</taxon>
    </lineage>
</organism>
<dbReference type="SUPFAM" id="SSF159941">
    <property type="entry name" value="MM3350-like"/>
    <property type="match status" value="1"/>
</dbReference>
<dbReference type="Gene3D" id="3.10.290.30">
    <property type="entry name" value="MM3350-like"/>
    <property type="match status" value="1"/>
</dbReference>
<protein>
    <submittedName>
        <fullName evidence="1">Putative zinc finger mynd-type protein</fullName>
    </submittedName>
</protein>
<name>A0A0G2EE21_9PEZI</name>
<dbReference type="Proteomes" id="UP000034182">
    <property type="component" value="Unassembled WGS sequence"/>
</dbReference>
<accession>A0A0G2EE21</accession>
<evidence type="ECO:0000313" key="2">
    <source>
        <dbReference type="Proteomes" id="UP000034182"/>
    </source>
</evidence>
<proteinExistence type="predicted"/>
<comment type="caution">
    <text evidence="1">The sequence shown here is derived from an EMBL/GenBank/DDBJ whole genome shotgun (WGS) entry which is preliminary data.</text>
</comment>
<dbReference type="EMBL" id="LAQI01000099">
    <property type="protein sequence ID" value="KKY20521.1"/>
    <property type="molecule type" value="Genomic_DNA"/>
</dbReference>
<reference evidence="1 2" key="1">
    <citation type="submission" date="2015-03" db="EMBL/GenBank/DDBJ databases">
        <authorList>
            <person name="Morales-Cruz A."/>
            <person name="Amrine K.C."/>
            <person name="Cantu D."/>
        </authorList>
    </citation>
    <scope>NUCLEOTIDE SEQUENCE [LARGE SCALE GENOMIC DNA]</scope>
    <source>
        <strain evidence="1">DS831</strain>
    </source>
</reference>
<gene>
    <name evidence="1" type="ORF">UCDDS831_g04568</name>
</gene>
<reference evidence="1 2" key="2">
    <citation type="submission" date="2015-05" db="EMBL/GenBank/DDBJ databases">
        <title>Distinctive expansion of gene families associated with plant cell wall degradation and secondary metabolism in the genomes of grapevine trunk pathogens.</title>
        <authorList>
            <person name="Lawrence D.P."/>
            <person name="Travadon R."/>
            <person name="Rolshausen P.E."/>
            <person name="Baumgartner K."/>
        </authorList>
    </citation>
    <scope>NUCLEOTIDE SEQUENCE [LARGE SCALE GENOMIC DNA]</scope>
    <source>
        <strain evidence="1">DS831</strain>
    </source>
</reference>
<dbReference type="AlphaFoldDB" id="A0A0G2EE21"/>
<dbReference type="InterPro" id="IPR024047">
    <property type="entry name" value="MM3350-like_sf"/>
</dbReference>